<evidence type="ECO:0000313" key="17">
    <source>
        <dbReference type="EMBL" id="CDF58174.1"/>
    </source>
</evidence>
<evidence type="ECO:0000256" key="11">
    <source>
        <dbReference type="ARBA" id="ARBA00023012"/>
    </source>
</evidence>
<dbReference type="GO" id="GO:0005524">
    <property type="term" value="F:ATP binding"/>
    <property type="evidence" value="ECO:0007669"/>
    <property type="project" value="UniProtKB-KW"/>
</dbReference>
<dbReference type="InterPro" id="IPR050640">
    <property type="entry name" value="Bact_2-comp_sensor_kinase"/>
</dbReference>
<dbReference type="Pfam" id="PF02518">
    <property type="entry name" value="HATPase_c"/>
    <property type="match status" value="1"/>
</dbReference>
<evidence type="ECO:0000256" key="3">
    <source>
        <dbReference type="ARBA" id="ARBA00012438"/>
    </source>
</evidence>
<feature type="transmembrane region" description="Helical" evidence="13">
    <location>
        <begin position="99"/>
        <end position="121"/>
    </location>
</feature>
<feature type="transmembrane region" description="Helical" evidence="13">
    <location>
        <begin position="12"/>
        <end position="28"/>
    </location>
</feature>
<evidence type="ECO:0000256" key="1">
    <source>
        <dbReference type="ARBA" id="ARBA00000085"/>
    </source>
</evidence>
<dbReference type="InterPro" id="IPR010559">
    <property type="entry name" value="Sig_transdc_His_kin_internal"/>
</dbReference>
<keyword evidence="9" id="KW-0067">ATP-binding</keyword>
<evidence type="ECO:0000256" key="9">
    <source>
        <dbReference type="ARBA" id="ARBA00022840"/>
    </source>
</evidence>
<dbReference type="eggNOG" id="COG3275">
    <property type="taxonomic scope" value="Bacteria"/>
</dbReference>
<keyword evidence="11" id="KW-0902">Two-component regulatory system</keyword>
<comment type="catalytic activity">
    <reaction evidence="1">
        <text>ATP + protein L-histidine = ADP + protein N-phospho-L-histidine.</text>
        <dbReference type="EC" id="2.7.13.3"/>
    </reaction>
</comment>
<dbReference type="GO" id="GO:0071555">
    <property type="term" value="P:cell wall organization"/>
    <property type="evidence" value="ECO:0007669"/>
    <property type="project" value="InterPro"/>
</dbReference>
<keyword evidence="10 13" id="KW-1133">Transmembrane helix</keyword>
<keyword evidence="4" id="KW-1003">Cell membrane</keyword>
<comment type="caution">
    <text evidence="17">The sequence shown here is derived from an EMBL/GenBank/DDBJ whole genome shotgun (WGS) entry which is preliminary data.</text>
</comment>
<dbReference type="RefSeq" id="WP_018662011.1">
    <property type="nucleotide sequence ID" value="NZ_HF952018.1"/>
</dbReference>
<evidence type="ECO:0000259" key="16">
    <source>
        <dbReference type="Pfam" id="PF07694"/>
    </source>
</evidence>
<comment type="subcellular location">
    <subcellularLocation>
        <location evidence="2">Cell membrane</location>
        <topology evidence="2">Multi-pass membrane protein</topology>
    </subcellularLocation>
</comment>
<keyword evidence="12 13" id="KW-0472">Membrane</keyword>
<dbReference type="EMBL" id="CAVN010000095">
    <property type="protein sequence ID" value="CDF58174.1"/>
    <property type="molecule type" value="Genomic_DNA"/>
</dbReference>
<keyword evidence="5" id="KW-0808">Transferase</keyword>
<sequence length="534" mass="59838">MLYLQLLERMSIIGLAAYIFSQTIFFKRMFTKKFTNEDKLILVVFFSFLSILGTYLGIKVQGGAIANIRPIGAIVAGLIGGPLIGAIVGLIAGLHRYTLGGFTALACAFSTVAEGLTGGFLKSALIKTKHKVLISFFVGILAEVIQVVIVLLMAKPYSAALELEKNIGLPMIIINSLGVALFINILNNVKEDFNKVAAFNAYKALSIAKQTSLYIKLGFNRETAREICEIISNETGSKCVFICDNNDVLYTTCYDELFIKEVIKKFNDSNNSEMIEHQGAYFYIKNLKFNSTNVGLIGLSIKNNYSVDKYYLDFLDELAELLSTQIEIFRLNKIAQNISRAELKALKAQIHPHFLFNALNTIASFCRTNPLKARELILNLSDYFRGTLKRNEDFVKVRDEIDLINSYISIEKARFGERLNYFYEIDDRILDEKIPSFMLQPIVENSIKHGISPKAVGGSVFLKGSYKEGYLIFIIEDTGVGFNPQDNFIKGEGIGITNIKERLNLYYGENYIFDISSSIEEGTKTIIKIPMLEG</sequence>
<dbReference type="Gene3D" id="3.30.565.10">
    <property type="entry name" value="Histidine kinase-like ATPase, C-terminal domain"/>
    <property type="match status" value="1"/>
</dbReference>
<dbReference type="AlphaFoldDB" id="R7RQ42"/>
<evidence type="ECO:0000259" key="14">
    <source>
        <dbReference type="Pfam" id="PF02518"/>
    </source>
</evidence>
<evidence type="ECO:0000256" key="10">
    <source>
        <dbReference type="ARBA" id="ARBA00022989"/>
    </source>
</evidence>
<feature type="transmembrane region" description="Helical" evidence="13">
    <location>
        <begin position="133"/>
        <end position="154"/>
    </location>
</feature>
<evidence type="ECO:0000313" key="18">
    <source>
        <dbReference type="Proteomes" id="UP000014923"/>
    </source>
</evidence>
<evidence type="ECO:0000256" key="12">
    <source>
        <dbReference type="ARBA" id="ARBA00023136"/>
    </source>
</evidence>
<feature type="transmembrane region" description="Helical" evidence="13">
    <location>
        <begin position="166"/>
        <end position="186"/>
    </location>
</feature>
<feature type="domain" description="Signal transduction histidine kinase 5TM receptor LytS transmembrane region" evidence="16">
    <location>
        <begin position="25"/>
        <end position="188"/>
    </location>
</feature>
<dbReference type="PANTHER" id="PTHR34220">
    <property type="entry name" value="SENSOR HISTIDINE KINASE YPDA"/>
    <property type="match status" value="1"/>
</dbReference>
<dbReference type="PRINTS" id="PR00344">
    <property type="entry name" value="BCTRLSENSOR"/>
</dbReference>
<keyword evidence="6 13" id="KW-0812">Transmembrane</keyword>
<proteinExistence type="predicted"/>
<evidence type="ECO:0000256" key="4">
    <source>
        <dbReference type="ARBA" id="ARBA00022475"/>
    </source>
</evidence>
<feature type="transmembrane region" description="Helical" evidence="13">
    <location>
        <begin position="40"/>
        <end position="58"/>
    </location>
</feature>
<reference evidence="17" key="1">
    <citation type="submission" date="2013-03" db="EMBL/GenBank/DDBJ databases">
        <title>Draft genome sequence of the hydrogen-ethanol-producing anaerobic alkalithermophilic Caloramator celere.</title>
        <authorList>
            <person name="Ciranna A."/>
            <person name="Larjo A."/>
            <person name="Kivisto A."/>
            <person name="Santala V."/>
            <person name="Roos C."/>
            <person name="Karp M."/>
        </authorList>
    </citation>
    <scope>NUCLEOTIDE SEQUENCE [LARGE SCALE GENOMIC DNA]</scope>
    <source>
        <strain evidence="17">DSM 8682</strain>
    </source>
</reference>
<evidence type="ECO:0000256" key="6">
    <source>
        <dbReference type="ARBA" id="ARBA00022692"/>
    </source>
</evidence>
<dbReference type="InterPro" id="IPR036890">
    <property type="entry name" value="HATPase_C_sf"/>
</dbReference>
<dbReference type="PANTHER" id="PTHR34220:SF7">
    <property type="entry name" value="SENSOR HISTIDINE KINASE YPDA"/>
    <property type="match status" value="1"/>
</dbReference>
<evidence type="ECO:0000259" key="15">
    <source>
        <dbReference type="Pfam" id="PF06580"/>
    </source>
</evidence>
<dbReference type="SUPFAM" id="SSF55874">
    <property type="entry name" value="ATPase domain of HSP90 chaperone/DNA topoisomerase II/histidine kinase"/>
    <property type="match status" value="1"/>
</dbReference>
<keyword evidence="18" id="KW-1185">Reference proteome</keyword>
<feature type="transmembrane region" description="Helical" evidence="13">
    <location>
        <begin position="70"/>
        <end position="93"/>
    </location>
</feature>
<dbReference type="InterPro" id="IPR004358">
    <property type="entry name" value="Sig_transdc_His_kin-like_C"/>
</dbReference>
<accession>R7RQ42</accession>
<dbReference type="GO" id="GO:0000155">
    <property type="term" value="F:phosphorelay sensor kinase activity"/>
    <property type="evidence" value="ECO:0007669"/>
    <property type="project" value="InterPro"/>
</dbReference>
<feature type="domain" description="Histidine kinase/HSP90-like ATPase" evidence="14">
    <location>
        <begin position="437"/>
        <end position="531"/>
    </location>
</feature>
<evidence type="ECO:0000256" key="13">
    <source>
        <dbReference type="SAM" id="Phobius"/>
    </source>
</evidence>
<dbReference type="GO" id="GO:0005886">
    <property type="term" value="C:plasma membrane"/>
    <property type="evidence" value="ECO:0007669"/>
    <property type="project" value="UniProtKB-SubCell"/>
</dbReference>
<keyword evidence="8 17" id="KW-0418">Kinase</keyword>
<dbReference type="InterPro" id="IPR011620">
    <property type="entry name" value="Sig_transdc_His_kinase_LytS_TM"/>
</dbReference>
<protein>
    <recommendedName>
        <fullName evidence="3">histidine kinase</fullName>
        <ecNumber evidence="3">2.7.13.3</ecNumber>
    </recommendedName>
</protein>
<dbReference type="Pfam" id="PF06580">
    <property type="entry name" value="His_kinase"/>
    <property type="match status" value="1"/>
</dbReference>
<feature type="domain" description="Signal transduction histidine kinase internal region" evidence="15">
    <location>
        <begin position="341"/>
        <end position="419"/>
    </location>
</feature>
<dbReference type="Proteomes" id="UP000014923">
    <property type="component" value="Unassembled WGS sequence"/>
</dbReference>
<dbReference type="HOGENOM" id="CLU_020473_3_3_9"/>
<gene>
    <name evidence="17" type="ORF">TCEL_00220</name>
</gene>
<dbReference type="InterPro" id="IPR003594">
    <property type="entry name" value="HATPase_dom"/>
</dbReference>
<dbReference type="EC" id="2.7.13.3" evidence="3"/>
<evidence type="ECO:0000256" key="5">
    <source>
        <dbReference type="ARBA" id="ARBA00022679"/>
    </source>
</evidence>
<evidence type="ECO:0000256" key="2">
    <source>
        <dbReference type="ARBA" id="ARBA00004651"/>
    </source>
</evidence>
<name>R7RQ42_9CLOT</name>
<keyword evidence="7" id="KW-0547">Nucleotide-binding</keyword>
<evidence type="ECO:0000256" key="7">
    <source>
        <dbReference type="ARBA" id="ARBA00022741"/>
    </source>
</evidence>
<dbReference type="OrthoDB" id="9809348at2"/>
<evidence type="ECO:0000256" key="8">
    <source>
        <dbReference type="ARBA" id="ARBA00022777"/>
    </source>
</evidence>
<organism evidence="17 18">
    <name type="scientific">Thermobrachium celere DSM 8682</name>
    <dbReference type="NCBI Taxonomy" id="941824"/>
    <lineage>
        <taxon>Bacteria</taxon>
        <taxon>Bacillati</taxon>
        <taxon>Bacillota</taxon>
        <taxon>Clostridia</taxon>
        <taxon>Eubacteriales</taxon>
        <taxon>Clostridiaceae</taxon>
        <taxon>Thermobrachium</taxon>
    </lineage>
</organism>
<dbReference type="Pfam" id="PF07694">
    <property type="entry name" value="5TM-5TMR_LYT"/>
    <property type="match status" value="1"/>
</dbReference>